<proteinExistence type="predicted"/>
<organism evidence="3 4">
    <name type="scientific">Desulfomonile tiedjei</name>
    <dbReference type="NCBI Taxonomy" id="2358"/>
    <lineage>
        <taxon>Bacteria</taxon>
        <taxon>Pseudomonadati</taxon>
        <taxon>Thermodesulfobacteriota</taxon>
        <taxon>Desulfomonilia</taxon>
        <taxon>Desulfomonilales</taxon>
        <taxon>Desulfomonilaceae</taxon>
        <taxon>Desulfomonile</taxon>
    </lineage>
</organism>
<dbReference type="Proteomes" id="UP000807825">
    <property type="component" value="Unassembled WGS sequence"/>
</dbReference>
<sequence length="379" mass="43154">MADAFIVDVRGARNYEMMQGLKKQMFFGFMVCRDFSVSVSGLSPRDRPLVFIRHLQGERSFDGFKQRHLRSHPDGYMLAKRTIFDNKAKLEGGHIAQIAKSAGAQPSERWHALAKFYSANALDFDKKWGGILEEEVKAYLDKLSGRILVIGCGSGKEVDYLAERTRTRTIFGFDFSSEAILIARMKYHDLRDNFLVEDMYNVEYVLGGEFDAVVANASLLHLLTQDDLTIVLQKIRSRLRDGGLLFVRLIHKVGCALLDMDDDSFQGLITPTVKESLREYVCSNKKGEFIDVNDLIQPHKSGVLSPHVFQKLLSVAIPLREEIDGHEERGEVRWFVYFTPDELRNIILASGYKIREEIVVHPHRSVPTVSWLSALLEKV</sequence>
<evidence type="ECO:0000313" key="3">
    <source>
        <dbReference type="EMBL" id="MBI5249105.1"/>
    </source>
</evidence>
<evidence type="ECO:0000259" key="2">
    <source>
        <dbReference type="Pfam" id="PF13649"/>
    </source>
</evidence>
<dbReference type="CDD" id="cd02440">
    <property type="entry name" value="AdoMet_MTases"/>
    <property type="match status" value="1"/>
</dbReference>
<keyword evidence="1" id="KW-0808">Transferase</keyword>
<dbReference type="Pfam" id="PF13649">
    <property type="entry name" value="Methyltransf_25"/>
    <property type="match status" value="1"/>
</dbReference>
<keyword evidence="3" id="KW-0489">Methyltransferase</keyword>
<accession>A0A9D6Z2T1</accession>
<dbReference type="SUPFAM" id="SSF53335">
    <property type="entry name" value="S-adenosyl-L-methionine-dependent methyltransferases"/>
    <property type="match status" value="1"/>
</dbReference>
<dbReference type="GO" id="GO:0008168">
    <property type="term" value="F:methyltransferase activity"/>
    <property type="evidence" value="ECO:0007669"/>
    <property type="project" value="UniProtKB-KW"/>
</dbReference>
<evidence type="ECO:0000313" key="4">
    <source>
        <dbReference type="Proteomes" id="UP000807825"/>
    </source>
</evidence>
<dbReference type="EMBL" id="JACRDE010000182">
    <property type="protein sequence ID" value="MBI5249105.1"/>
    <property type="molecule type" value="Genomic_DNA"/>
</dbReference>
<dbReference type="InterPro" id="IPR029063">
    <property type="entry name" value="SAM-dependent_MTases_sf"/>
</dbReference>
<dbReference type="InterPro" id="IPR041698">
    <property type="entry name" value="Methyltransf_25"/>
</dbReference>
<feature type="domain" description="Methyltransferase" evidence="2">
    <location>
        <begin position="147"/>
        <end position="243"/>
    </location>
</feature>
<evidence type="ECO:0000256" key="1">
    <source>
        <dbReference type="ARBA" id="ARBA00022679"/>
    </source>
</evidence>
<reference evidence="3" key="1">
    <citation type="submission" date="2020-07" db="EMBL/GenBank/DDBJ databases">
        <title>Huge and variable diversity of episymbiotic CPR bacteria and DPANN archaea in groundwater ecosystems.</title>
        <authorList>
            <person name="He C.Y."/>
            <person name="Keren R."/>
            <person name="Whittaker M."/>
            <person name="Farag I.F."/>
            <person name="Doudna J."/>
            <person name="Cate J.H.D."/>
            <person name="Banfield J.F."/>
        </authorList>
    </citation>
    <scope>NUCLEOTIDE SEQUENCE</scope>
    <source>
        <strain evidence="3">NC_groundwater_1664_Pr3_B-0.1um_52_9</strain>
    </source>
</reference>
<dbReference type="Gene3D" id="3.40.50.150">
    <property type="entry name" value="Vaccinia Virus protein VP39"/>
    <property type="match status" value="1"/>
</dbReference>
<dbReference type="PANTHER" id="PTHR43861">
    <property type="entry name" value="TRANS-ACONITATE 2-METHYLTRANSFERASE-RELATED"/>
    <property type="match status" value="1"/>
</dbReference>
<dbReference type="GO" id="GO:0032259">
    <property type="term" value="P:methylation"/>
    <property type="evidence" value="ECO:0007669"/>
    <property type="project" value="UniProtKB-KW"/>
</dbReference>
<gene>
    <name evidence="3" type="ORF">HY912_06395</name>
</gene>
<comment type="caution">
    <text evidence="3">The sequence shown here is derived from an EMBL/GenBank/DDBJ whole genome shotgun (WGS) entry which is preliminary data.</text>
</comment>
<protein>
    <submittedName>
        <fullName evidence="3">Class I SAM-dependent methyltransferase</fullName>
    </submittedName>
</protein>
<name>A0A9D6Z2T1_9BACT</name>
<dbReference type="AlphaFoldDB" id="A0A9D6Z2T1"/>